<dbReference type="Gene3D" id="3.30.460.10">
    <property type="entry name" value="Beta Polymerase, domain 2"/>
    <property type="match status" value="1"/>
</dbReference>
<name>A0A1M6JUC7_9BACT</name>
<keyword evidence="3" id="KW-1185">Reference proteome</keyword>
<protein>
    <submittedName>
        <fullName evidence="2">Predicted nucleotidyltransferase</fullName>
    </submittedName>
</protein>
<dbReference type="EMBL" id="FQZE01000021">
    <property type="protein sequence ID" value="SHJ50293.1"/>
    <property type="molecule type" value="Genomic_DNA"/>
</dbReference>
<dbReference type="RefSeq" id="WP_073170476.1">
    <property type="nucleotide sequence ID" value="NZ_FQZE01000021.1"/>
</dbReference>
<dbReference type="Pfam" id="PF01909">
    <property type="entry name" value="NTP_transf_2"/>
    <property type="match status" value="1"/>
</dbReference>
<dbReference type="AlphaFoldDB" id="A0A1M6JUC7"/>
<evidence type="ECO:0000313" key="3">
    <source>
        <dbReference type="Proteomes" id="UP000184050"/>
    </source>
</evidence>
<dbReference type="PANTHER" id="PTHR33933:SF1">
    <property type="entry name" value="PROTEIN ADENYLYLTRANSFERASE MNTA-RELATED"/>
    <property type="match status" value="1"/>
</dbReference>
<keyword evidence="2" id="KW-0808">Transferase</keyword>
<dbReference type="STRING" id="1168035.SAMN05444280_12133"/>
<dbReference type="InterPro" id="IPR043519">
    <property type="entry name" value="NT_sf"/>
</dbReference>
<dbReference type="InterPro" id="IPR052548">
    <property type="entry name" value="Type_VII_TA_antitoxin"/>
</dbReference>
<accession>A0A1M6JUC7</accession>
<organism evidence="2 3">
    <name type="scientific">Tangfeifania diversioriginum</name>
    <dbReference type="NCBI Taxonomy" id="1168035"/>
    <lineage>
        <taxon>Bacteria</taxon>
        <taxon>Pseudomonadati</taxon>
        <taxon>Bacteroidota</taxon>
        <taxon>Bacteroidia</taxon>
        <taxon>Marinilabiliales</taxon>
        <taxon>Prolixibacteraceae</taxon>
        <taxon>Tangfeifania</taxon>
    </lineage>
</organism>
<proteinExistence type="predicted"/>
<sequence length="104" mass="12354">MKAKELQNKIAHTIHTKDPNAEAYLFGSRARGDHKTDSDWDILILVDDPEFTNEIDEKFRQELYELEIDNNQVISLIIYPKKFWENKLKYSPLYDNVKKEGIRL</sequence>
<gene>
    <name evidence="2" type="ORF">SAMN05444280_12133</name>
</gene>
<dbReference type="PANTHER" id="PTHR33933">
    <property type="entry name" value="NUCLEOTIDYLTRANSFERASE"/>
    <property type="match status" value="1"/>
</dbReference>
<dbReference type="InterPro" id="IPR002934">
    <property type="entry name" value="Polymerase_NTP_transf_dom"/>
</dbReference>
<dbReference type="SUPFAM" id="SSF81301">
    <property type="entry name" value="Nucleotidyltransferase"/>
    <property type="match status" value="1"/>
</dbReference>
<dbReference type="Proteomes" id="UP000184050">
    <property type="component" value="Unassembled WGS sequence"/>
</dbReference>
<evidence type="ECO:0000259" key="1">
    <source>
        <dbReference type="Pfam" id="PF01909"/>
    </source>
</evidence>
<dbReference type="CDD" id="cd05403">
    <property type="entry name" value="NT_KNTase_like"/>
    <property type="match status" value="1"/>
</dbReference>
<dbReference type="GO" id="GO:0016779">
    <property type="term" value="F:nucleotidyltransferase activity"/>
    <property type="evidence" value="ECO:0007669"/>
    <property type="project" value="InterPro"/>
</dbReference>
<reference evidence="2 3" key="1">
    <citation type="submission" date="2016-11" db="EMBL/GenBank/DDBJ databases">
        <authorList>
            <person name="Jaros S."/>
            <person name="Januszkiewicz K."/>
            <person name="Wedrychowicz H."/>
        </authorList>
    </citation>
    <scope>NUCLEOTIDE SEQUENCE [LARGE SCALE GENOMIC DNA]</scope>
    <source>
        <strain evidence="2 3">DSM 27063</strain>
    </source>
</reference>
<evidence type="ECO:0000313" key="2">
    <source>
        <dbReference type="EMBL" id="SHJ50293.1"/>
    </source>
</evidence>
<feature type="domain" description="Polymerase nucleotidyl transferase" evidence="1">
    <location>
        <begin position="10"/>
        <end position="85"/>
    </location>
</feature>